<evidence type="ECO:0000313" key="2">
    <source>
        <dbReference type="EMBL" id="KAK6587544.1"/>
    </source>
</evidence>
<dbReference type="EMBL" id="JAWDEY010000037">
    <property type="protein sequence ID" value="KAK6587544.1"/>
    <property type="molecule type" value="Genomic_DNA"/>
</dbReference>
<comment type="caution">
    <text evidence="2">The sequence shown here is derived from an EMBL/GenBank/DDBJ whole genome shotgun (WGS) entry which is preliminary data.</text>
</comment>
<evidence type="ECO:0000256" key="1">
    <source>
        <dbReference type="SAM" id="SignalP"/>
    </source>
</evidence>
<keyword evidence="3" id="KW-1185">Reference proteome</keyword>
<name>A0AAV9XTH7_9CRYT</name>
<sequence length="190" mass="21267">MSTFVFDSMNANAPKFLIFLLVFTFSFCVKCDDKKKGTHVRAEERVEPVNLSLDSFMEENSVAFPDGYESLSDYPIWEDVVETYILDQKLGDETSEFQDEVGKGVRNGLKELAINTAQAYNDVIAQSKVDDSKNENLVSELYSSGKYFVNGDNVLNGLNKTRNAFILGESIAGIGENDRNIIRMAFPEVS</sequence>
<dbReference type="AlphaFoldDB" id="A0AAV9XTH7"/>
<organism evidence="2 3">
    <name type="scientific">Cryptosporidium xiaoi</name>
    <dbReference type="NCBI Taxonomy" id="659607"/>
    <lineage>
        <taxon>Eukaryota</taxon>
        <taxon>Sar</taxon>
        <taxon>Alveolata</taxon>
        <taxon>Apicomplexa</taxon>
        <taxon>Conoidasida</taxon>
        <taxon>Coccidia</taxon>
        <taxon>Eucoccidiorida</taxon>
        <taxon>Eimeriorina</taxon>
        <taxon>Cryptosporidiidae</taxon>
        <taxon>Cryptosporidium</taxon>
    </lineage>
</organism>
<reference evidence="2 3" key="1">
    <citation type="submission" date="2023-10" db="EMBL/GenBank/DDBJ databases">
        <title>Comparative genomics analysis reveals potential genetic determinants of host preference in Cryptosporidium xiaoi.</title>
        <authorList>
            <person name="Xiao L."/>
            <person name="Li J."/>
        </authorList>
    </citation>
    <scope>NUCLEOTIDE SEQUENCE [LARGE SCALE GENOMIC DNA]</scope>
    <source>
        <strain evidence="2 3">52996</strain>
    </source>
</reference>
<feature type="signal peptide" evidence="1">
    <location>
        <begin position="1"/>
        <end position="28"/>
    </location>
</feature>
<dbReference type="Proteomes" id="UP001311799">
    <property type="component" value="Unassembled WGS sequence"/>
</dbReference>
<keyword evidence="1" id="KW-0732">Signal</keyword>
<feature type="chain" id="PRO_5043844213" evidence="1">
    <location>
        <begin position="29"/>
        <end position="190"/>
    </location>
</feature>
<protein>
    <submittedName>
        <fullName evidence="2">Uncharacterized protein</fullName>
    </submittedName>
</protein>
<accession>A0AAV9XTH7</accession>
<gene>
    <name evidence="2" type="ORF">RS030_91558</name>
</gene>
<evidence type="ECO:0000313" key="3">
    <source>
        <dbReference type="Proteomes" id="UP001311799"/>
    </source>
</evidence>
<proteinExistence type="predicted"/>